<evidence type="ECO:0000256" key="1">
    <source>
        <dbReference type="ARBA" id="ARBA00004141"/>
    </source>
</evidence>
<evidence type="ECO:0000256" key="5">
    <source>
        <dbReference type="SAM" id="Phobius"/>
    </source>
</evidence>
<dbReference type="Proteomes" id="UP000254258">
    <property type="component" value="Unassembled WGS sequence"/>
</dbReference>
<feature type="domain" description="Integral membrane bound transporter" evidence="6">
    <location>
        <begin position="51"/>
        <end position="172"/>
    </location>
</feature>
<comment type="caution">
    <text evidence="7">The sequence shown here is derived from an EMBL/GenBank/DDBJ whole genome shotgun (WGS) entry which is preliminary data.</text>
</comment>
<feature type="transmembrane region" description="Helical" evidence="5">
    <location>
        <begin position="149"/>
        <end position="172"/>
    </location>
</feature>
<evidence type="ECO:0000313" key="8">
    <source>
        <dbReference type="Proteomes" id="UP000254258"/>
    </source>
</evidence>
<name>A0A370WW62_9GAMM</name>
<dbReference type="OrthoDB" id="9089456at2"/>
<evidence type="ECO:0000256" key="3">
    <source>
        <dbReference type="ARBA" id="ARBA00022989"/>
    </source>
</evidence>
<comment type="subcellular location">
    <subcellularLocation>
        <location evidence="1">Membrane</location>
        <topology evidence="1">Multi-pass membrane protein</topology>
    </subcellularLocation>
</comment>
<keyword evidence="3 5" id="KW-1133">Transmembrane helix</keyword>
<dbReference type="Pfam" id="PF13515">
    <property type="entry name" value="FUSC_2"/>
    <property type="match status" value="1"/>
</dbReference>
<keyword evidence="4 5" id="KW-0472">Membrane</keyword>
<dbReference type="GO" id="GO:0016020">
    <property type="term" value="C:membrane"/>
    <property type="evidence" value="ECO:0007669"/>
    <property type="project" value="UniProtKB-SubCell"/>
</dbReference>
<feature type="transmembrane region" description="Helical" evidence="5">
    <location>
        <begin position="109"/>
        <end position="129"/>
    </location>
</feature>
<evidence type="ECO:0000313" key="7">
    <source>
        <dbReference type="EMBL" id="RDS80195.1"/>
    </source>
</evidence>
<sequence>MSSRPIRSVRRELGYFHRQLEDVYQRLPWGHRLANGVSLAIQAVAGASLGYGFGLLLHTQQAFWGALTAIAVTQQSYLDTRKSSIDQVTGAAIGATIAMIGSYLAQDNYLVYALTMAISIVLCWCFNVGNAGKLSATTVTIVMLVPHSGAFWSVALTRLGEVTIGIASALLVTSIAHKLEQRWQGSDTKASP</sequence>
<reference evidence="7 8" key="1">
    <citation type="submission" date="2018-07" db="EMBL/GenBank/DDBJ databases">
        <title>Dyella monticola sp. nov. and Dyella psychrodurans sp. nov. isolated from monsoon evergreen broad-leaved forest soil of Dinghu Mountain, China.</title>
        <authorList>
            <person name="Gao Z."/>
            <person name="Qiu L."/>
        </authorList>
    </citation>
    <scope>NUCLEOTIDE SEQUENCE [LARGE SCALE GENOMIC DNA]</scope>
    <source>
        <strain evidence="7 8">4G-K06</strain>
    </source>
</reference>
<evidence type="ECO:0000256" key="2">
    <source>
        <dbReference type="ARBA" id="ARBA00022692"/>
    </source>
</evidence>
<accession>A0A370WW62</accession>
<keyword evidence="8" id="KW-1185">Reference proteome</keyword>
<proteinExistence type="predicted"/>
<dbReference type="EMBL" id="QRBE01000009">
    <property type="protein sequence ID" value="RDS80195.1"/>
    <property type="molecule type" value="Genomic_DNA"/>
</dbReference>
<organism evidence="7 8">
    <name type="scientific">Dyella monticola</name>
    <dbReference type="NCBI Taxonomy" id="1927958"/>
    <lineage>
        <taxon>Bacteria</taxon>
        <taxon>Pseudomonadati</taxon>
        <taxon>Pseudomonadota</taxon>
        <taxon>Gammaproteobacteria</taxon>
        <taxon>Lysobacterales</taxon>
        <taxon>Rhodanobacteraceae</taxon>
        <taxon>Dyella</taxon>
    </lineage>
</organism>
<gene>
    <name evidence="7" type="ORF">DWU98_14905</name>
</gene>
<dbReference type="AlphaFoldDB" id="A0A370WW62"/>
<protein>
    <submittedName>
        <fullName evidence="7">FUSC family protein</fullName>
    </submittedName>
</protein>
<keyword evidence="2 5" id="KW-0812">Transmembrane</keyword>
<dbReference type="InterPro" id="IPR049453">
    <property type="entry name" value="Memb_transporter_dom"/>
</dbReference>
<evidence type="ECO:0000256" key="4">
    <source>
        <dbReference type="ARBA" id="ARBA00023136"/>
    </source>
</evidence>
<dbReference type="RefSeq" id="WP_115496363.1">
    <property type="nucleotide sequence ID" value="NZ_QRBE01000009.1"/>
</dbReference>
<evidence type="ECO:0000259" key="6">
    <source>
        <dbReference type="Pfam" id="PF13515"/>
    </source>
</evidence>